<dbReference type="Gene3D" id="3.90.950.10">
    <property type="match status" value="1"/>
</dbReference>
<dbReference type="PIRSF" id="PIRSF006305">
    <property type="entry name" value="Maf"/>
    <property type="match status" value="1"/>
</dbReference>
<feature type="site" description="Important for substrate specificity" evidence="3">
    <location>
        <position position="12"/>
    </location>
</feature>
<dbReference type="PANTHER" id="PTHR43213">
    <property type="entry name" value="BIFUNCTIONAL DTTP/UTP PYROPHOSPHATASE/METHYLTRANSFERASE PROTEIN-RELATED"/>
    <property type="match status" value="1"/>
</dbReference>
<comment type="similarity">
    <text evidence="3">Belongs to the Maf family. YhdE subfamily.</text>
</comment>
<dbReference type="NCBIfam" id="TIGR00172">
    <property type="entry name" value="maf"/>
    <property type="match status" value="1"/>
</dbReference>
<dbReference type="EMBL" id="DVHF01000035">
    <property type="protein sequence ID" value="HIR56577.1"/>
    <property type="molecule type" value="Genomic_DNA"/>
</dbReference>
<protein>
    <recommendedName>
        <fullName evidence="3">dTTP/UTP pyrophosphatase</fullName>
        <shortName evidence="3">dTTPase/UTPase</shortName>
        <ecNumber evidence="3">3.6.1.9</ecNumber>
    </recommendedName>
    <alternativeName>
        <fullName evidence="3">Nucleoside triphosphate pyrophosphatase</fullName>
    </alternativeName>
    <alternativeName>
        <fullName evidence="3">Nucleotide pyrophosphatase</fullName>
        <shortName evidence="3">Nucleotide PPase</shortName>
    </alternativeName>
</protein>
<keyword evidence="3" id="KW-0546">Nucleotide metabolism</keyword>
<keyword evidence="2 3" id="KW-0378">Hydrolase</keyword>
<dbReference type="EC" id="3.6.1.9" evidence="3"/>
<organism evidence="4 5">
    <name type="scientific">Candidatus Gallacutalibacter pullicola</name>
    <dbReference type="NCBI Taxonomy" id="2840830"/>
    <lineage>
        <taxon>Bacteria</taxon>
        <taxon>Bacillati</taxon>
        <taxon>Bacillota</taxon>
        <taxon>Clostridia</taxon>
        <taxon>Eubacteriales</taxon>
        <taxon>Candidatus Gallacutalibacter</taxon>
    </lineage>
</organism>
<dbReference type="PANTHER" id="PTHR43213:SF5">
    <property type="entry name" value="BIFUNCTIONAL DTTP_UTP PYROPHOSPHATASE_METHYLTRANSFERASE PROTEIN-RELATED"/>
    <property type="match status" value="1"/>
</dbReference>
<dbReference type="GO" id="GO:0009117">
    <property type="term" value="P:nucleotide metabolic process"/>
    <property type="evidence" value="ECO:0007669"/>
    <property type="project" value="UniProtKB-KW"/>
</dbReference>
<evidence type="ECO:0000256" key="2">
    <source>
        <dbReference type="ARBA" id="ARBA00022801"/>
    </source>
</evidence>
<evidence type="ECO:0000256" key="3">
    <source>
        <dbReference type="HAMAP-Rule" id="MF_00528"/>
    </source>
</evidence>
<feature type="site" description="Important for substrate specificity" evidence="3">
    <location>
        <position position="72"/>
    </location>
</feature>
<comment type="catalytic activity">
    <reaction evidence="3">
        <text>dTTP + H2O = dTMP + diphosphate + H(+)</text>
        <dbReference type="Rhea" id="RHEA:28534"/>
        <dbReference type="ChEBI" id="CHEBI:15377"/>
        <dbReference type="ChEBI" id="CHEBI:15378"/>
        <dbReference type="ChEBI" id="CHEBI:33019"/>
        <dbReference type="ChEBI" id="CHEBI:37568"/>
        <dbReference type="ChEBI" id="CHEBI:63528"/>
        <dbReference type="EC" id="3.6.1.9"/>
    </reaction>
</comment>
<sequence length="188" mass="20400">MQEFILASSSPRRRDILTLAGVPFRVLVSDVDEVIPPGSTPAQAVQSLARQKAEAVRRMPEAAGFPVVAADTVVYLDGKILGKPHSRQEAFSMLSSLSGRTHHVFTGVCILPTEGDPILFCEETPVEFYPLSAAEIEDYIATGEPMDKAGAYGIQGRALVFVKRIDGDFFNVMGLPAARLIRTLRSLP</sequence>
<keyword evidence="3" id="KW-0963">Cytoplasm</keyword>
<feature type="active site" description="Proton acceptor" evidence="3">
    <location>
        <position position="71"/>
    </location>
</feature>
<reference evidence="4" key="1">
    <citation type="submission" date="2020-10" db="EMBL/GenBank/DDBJ databases">
        <authorList>
            <person name="Gilroy R."/>
        </authorList>
    </citation>
    <scope>NUCLEOTIDE SEQUENCE</scope>
    <source>
        <strain evidence="4">ChiSjej1B19-7085</strain>
    </source>
</reference>
<dbReference type="Proteomes" id="UP000886785">
    <property type="component" value="Unassembled WGS sequence"/>
</dbReference>
<gene>
    <name evidence="4" type="primary">maf</name>
    <name evidence="4" type="ORF">IAA54_02830</name>
</gene>
<dbReference type="Pfam" id="PF02545">
    <property type="entry name" value="Maf"/>
    <property type="match status" value="1"/>
</dbReference>
<comment type="caution">
    <text evidence="3">Lacks conserved residue(s) required for the propagation of feature annotation.</text>
</comment>
<dbReference type="SUPFAM" id="SSF52972">
    <property type="entry name" value="ITPase-like"/>
    <property type="match status" value="1"/>
</dbReference>
<accession>A0A9D1DPB3</accession>
<comment type="cofactor">
    <cofactor evidence="1 3">
        <name>a divalent metal cation</name>
        <dbReference type="ChEBI" id="CHEBI:60240"/>
    </cofactor>
</comment>
<evidence type="ECO:0000313" key="5">
    <source>
        <dbReference type="Proteomes" id="UP000886785"/>
    </source>
</evidence>
<dbReference type="CDD" id="cd00555">
    <property type="entry name" value="Maf"/>
    <property type="match status" value="1"/>
</dbReference>
<comment type="function">
    <text evidence="3">Nucleoside triphosphate pyrophosphatase that hydrolyzes dTTP and UTP. May have a dual role in cell division arrest and in preventing the incorporation of modified nucleotides into cellular nucleic acids.</text>
</comment>
<dbReference type="InterPro" id="IPR029001">
    <property type="entry name" value="ITPase-like_fam"/>
</dbReference>
<comment type="subcellular location">
    <subcellularLocation>
        <location evidence="3">Cytoplasm</location>
    </subcellularLocation>
</comment>
<proteinExistence type="inferred from homology"/>
<name>A0A9D1DPB3_9FIRM</name>
<dbReference type="AlphaFoldDB" id="A0A9D1DPB3"/>
<feature type="site" description="Important for substrate specificity" evidence="3">
    <location>
        <position position="155"/>
    </location>
</feature>
<dbReference type="GO" id="GO:0005737">
    <property type="term" value="C:cytoplasm"/>
    <property type="evidence" value="ECO:0007669"/>
    <property type="project" value="UniProtKB-SubCell"/>
</dbReference>
<comment type="caution">
    <text evidence="4">The sequence shown here is derived from an EMBL/GenBank/DDBJ whole genome shotgun (WGS) entry which is preliminary data.</text>
</comment>
<dbReference type="InterPro" id="IPR003697">
    <property type="entry name" value="Maf-like"/>
</dbReference>
<dbReference type="GO" id="GO:0047429">
    <property type="term" value="F:nucleoside triphosphate diphosphatase activity"/>
    <property type="evidence" value="ECO:0007669"/>
    <property type="project" value="UniProtKB-EC"/>
</dbReference>
<comment type="catalytic activity">
    <reaction evidence="3">
        <text>UTP + H2O = UMP + diphosphate + H(+)</text>
        <dbReference type="Rhea" id="RHEA:29395"/>
        <dbReference type="ChEBI" id="CHEBI:15377"/>
        <dbReference type="ChEBI" id="CHEBI:15378"/>
        <dbReference type="ChEBI" id="CHEBI:33019"/>
        <dbReference type="ChEBI" id="CHEBI:46398"/>
        <dbReference type="ChEBI" id="CHEBI:57865"/>
        <dbReference type="EC" id="3.6.1.9"/>
    </reaction>
</comment>
<evidence type="ECO:0000256" key="1">
    <source>
        <dbReference type="ARBA" id="ARBA00001968"/>
    </source>
</evidence>
<evidence type="ECO:0000313" key="4">
    <source>
        <dbReference type="EMBL" id="HIR56577.1"/>
    </source>
</evidence>
<reference evidence="4" key="2">
    <citation type="journal article" date="2021" name="PeerJ">
        <title>Extensive microbial diversity within the chicken gut microbiome revealed by metagenomics and culture.</title>
        <authorList>
            <person name="Gilroy R."/>
            <person name="Ravi A."/>
            <person name="Getino M."/>
            <person name="Pursley I."/>
            <person name="Horton D.L."/>
            <person name="Alikhan N.F."/>
            <person name="Baker D."/>
            <person name="Gharbi K."/>
            <person name="Hall N."/>
            <person name="Watson M."/>
            <person name="Adriaenssens E.M."/>
            <person name="Foster-Nyarko E."/>
            <person name="Jarju S."/>
            <person name="Secka A."/>
            <person name="Antonio M."/>
            <person name="Oren A."/>
            <person name="Chaudhuri R.R."/>
            <person name="La Ragione R."/>
            <person name="Hildebrand F."/>
            <person name="Pallen M.J."/>
        </authorList>
    </citation>
    <scope>NUCLEOTIDE SEQUENCE</scope>
    <source>
        <strain evidence="4">ChiSjej1B19-7085</strain>
    </source>
</reference>
<dbReference type="HAMAP" id="MF_00528">
    <property type="entry name" value="Maf"/>
    <property type="match status" value="1"/>
</dbReference>